<feature type="transmembrane region" description="Helical" evidence="1">
    <location>
        <begin position="48"/>
        <end position="77"/>
    </location>
</feature>
<keyword evidence="3" id="KW-1185">Reference proteome</keyword>
<gene>
    <name evidence="2" type="ORF">SY89_00312</name>
</gene>
<keyword evidence="1" id="KW-0812">Transmembrane</keyword>
<evidence type="ECO:0000313" key="3">
    <source>
        <dbReference type="Proteomes" id="UP000050535"/>
    </source>
</evidence>
<dbReference type="STRING" id="699431.SY89_00312"/>
<name>A0A0P7GLU1_9EURY</name>
<evidence type="ECO:0000256" key="1">
    <source>
        <dbReference type="SAM" id="Phobius"/>
    </source>
</evidence>
<organism evidence="2 3">
    <name type="scientific">Halolamina pelagica</name>
    <dbReference type="NCBI Taxonomy" id="699431"/>
    <lineage>
        <taxon>Archaea</taxon>
        <taxon>Methanobacteriati</taxon>
        <taxon>Methanobacteriota</taxon>
        <taxon>Stenosarchaea group</taxon>
        <taxon>Halobacteria</taxon>
        <taxon>Halobacteriales</taxon>
        <taxon>Haloferacaceae</taxon>
    </lineage>
</organism>
<keyword evidence="1" id="KW-0472">Membrane</keyword>
<keyword evidence="1" id="KW-1133">Transmembrane helix</keyword>
<reference evidence="3" key="1">
    <citation type="submission" date="2013-11" db="EMBL/GenBank/DDBJ databases">
        <authorList>
            <person name="Hoang H.T."/>
            <person name="Killian M.L."/>
            <person name="Madson D.M."/>
            <person name="Arruda P.H.E."/>
            <person name="Sun D."/>
            <person name="Schwartz K.J."/>
            <person name="Yoon K."/>
        </authorList>
    </citation>
    <scope>NUCLEOTIDE SEQUENCE [LARGE SCALE GENOMIC DNA]</scope>
    <source>
        <strain evidence="3">CDK2</strain>
    </source>
</reference>
<protein>
    <submittedName>
        <fullName evidence="2">Uncharacterized protein</fullName>
    </submittedName>
</protein>
<evidence type="ECO:0000313" key="2">
    <source>
        <dbReference type="EMBL" id="KPN29598.1"/>
    </source>
</evidence>
<feature type="transmembrane region" description="Helical" evidence="1">
    <location>
        <begin position="97"/>
        <end position="124"/>
    </location>
</feature>
<comment type="caution">
    <text evidence="2">The sequence shown here is derived from an EMBL/GenBank/DDBJ whole genome shotgun (WGS) entry which is preliminary data.</text>
</comment>
<dbReference type="OrthoDB" id="313554at2157"/>
<proteinExistence type="predicted"/>
<dbReference type="RefSeq" id="WP_054582860.1">
    <property type="nucleotide sequence ID" value="NZ_LGUC01000001.1"/>
</dbReference>
<feature type="transmembrane region" description="Helical" evidence="1">
    <location>
        <begin position="12"/>
        <end position="36"/>
    </location>
</feature>
<dbReference type="Proteomes" id="UP000050535">
    <property type="component" value="Unassembled WGS sequence"/>
</dbReference>
<dbReference type="AlphaFoldDB" id="A0A0P7GLU1"/>
<sequence>MPSSSDTDWRYGVYLFPLPLLLSVAAAGGMWAFVSLTSSGSFSDADALAGIAAFLLTVAGSWLSILFGAVVAVAVVMDARALADRGWWSPNRYAVGVLGLLHLVATQFLPLGLLSTPLFVAYCYRRRERV</sequence>
<dbReference type="EMBL" id="LGUC01000001">
    <property type="protein sequence ID" value="KPN29598.1"/>
    <property type="molecule type" value="Genomic_DNA"/>
</dbReference>
<accession>A0A0P7GLU1</accession>